<dbReference type="EMBL" id="QKRW01000003">
    <property type="protein sequence ID" value="RAL67509.1"/>
    <property type="molecule type" value="Genomic_DNA"/>
</dbReference>
<sequence length="98" mass="10540">MFKDLPSSSQDVALPKSTLALPDNELPPIPELSSDATIPASEFNQEAEDEEDHAPPSSPHPIITANWSDAFFSSRSTTCPETKSHATSCSTLSIFIAH</sequence>
<comment type="caution">
    <text evidence="2">The sequence shown here is derived from an EMBL/GenBank/DDBJ whole genome shotgun (WGS) entry which is preliminary data.</text>
</comment>
<accession>A0A395J9W4</accession>
<reference evidence="2 3" key="1">
    <citation type="submission" date="2018-06" db="EMBL/GenBank/DDBJ databases">
        <title>Genome Sequence of the Brown Rot Fungal Pathogen Monilinia fructigena.</title>
        <authorList>
            <person name="Landi L."/>
            <person name="De Miccolis Angelini R.M."/>
            <person name="Pollastro S."/>
            <person name="Abate D."/>
            <person name="Faretra F."/>
            <person name="Romanazzi G."/>
        </authorList>
    </citation>
    <scope>NUCLEOTIDE SEQUENCE [LARGE SCALE GENOMIC DNA]</scope>
    <source>
        <strain evidence="2 3">Mfrg269</strain>
    </source>
</reference>
<dbReference type="Proteomes" id="UP000249056">
    <property type="component" value="Unassembled WGS sequence"/>
</dbReference>
<evidence type="ECO:0000256" key="1">
    <source>
        <dbReference type="SAM" id="MobiDB-lite"/>
    </source>
</evidence>
<name>A0A395J9W4_9HELO</name>
<dbReference type="AlphaFoldDB" id="A0A395J9W4"/>
<keyword evidence="3" id="KW-1185">Reference proteome</keyword>
<protein>
    <submittedName>
        <fullName evidence="2">Uncharacterized protein</fullName>
    </submittedName>
</protein>
<feature type="region of interest" description="Disordered" evidence="1">
    <location>
        <begin position="1"/>
        <end position="62"/>
    </location>
</feature>
<proteinExistence type="predicted"/>
<gene>
    <name evidence="2" type="ORF">DID88_008264</name>
</gene>
<organism evidence="2 3">
    <name type="scientific">Monilinia fructigena</name>
    <dbReference type="NCBI Taxonomy" id="38457"/>
    <lineage>
        <taxon>Eukaryota</taxon>
        <taxon>Fungi</taxon>
        <taxon>Dikarya</taxon>
        <taxon>Ascomycota</taxon>
        <taxon>Pezizomycotina</taxon>
        <taxon>Leotiomycetes</taxon>
        <taxon>Helotiales</taxon>
        <taxon>Sclerotiniaceae</taxon>
        <taxon>Monilinia</taxon>
    </lineage>
</organism>
<feature type="compositionally biased region" description="Polar residues" evidence="1">
    <location>
        <begin position="1"/>
        <end position="11"/>
    </location>
</feature>
<evidence type="ECO:0000313" key="2">
    <source>
        <dbReference type="EMBL" id="RAL67509.1"/>
    </source>
</evidence>
<evidence type="ECO:0000313" key="3">
    <source>
        <dbReference type="Proteomes" id="UP000249056"/>
    </source>
</evidence>